<evidence type="ECO:0000313" key="2">
    <source>
        <dbReference type="EMBL" id="KAK8040671.1"/>
    </source>
</evidence>
<dbReference type="Proteomes" id="UP001396898">
    <property type="component" value="Unassembled WGS sequence"/>
</dbReference>
<name>A0ABR1T3P0_9PEZI</name>
<reference evidence="2 3" key="1">
    <citation type="submission" date="2023-01" db="EMBL/GenBank/DDBJ databases">
        <title>Analysis of 21 Apiospora genomes using comparative genomics revels a genus with tremendous synthesis potential of carbohydrate active enzymes and secondary metabolites.</title>
        <authorList>
            <person name="Sorensen T."/>
        </authorList>
    </citation>
    <scope>NUCLEOTIDE SEQUENCE [LARGE SCALE GENOMIC DNA]</scope>
    <source>
        <strain evidence="2 3">CBS 20057</strain>
    </source>
</reference>
<dbReference type="Gene3D" id="1.25.40.20">
    <property type="entry name" value="Ankyrin repeat-containing domain"/>
    <property type="match status" value="1"/>
</dbReference>
<dbReference type="InterPro" id="IPR036770">
    <property type="entry name" value="Ankyrin_rpt-contain_sf"/>
</dbReference>
<comment type="caution">
    <text evidence="2">The sequence shown here is derived from an EMBL/GenBank/DDBJ whole genome shotgun (WGS) entry which is preliminary data.</text>
</comment>
<accession>A0ABR1T3P0</accession>
<feature type="region of interest" description="Disordered" evidence="1">
    <location>
        <begin position="104"/>
        <end position="125"/>
    </location>
</feature>
<gene>
    <name evidence="2" type="ORF">PG991_000459</name>
</gene>
<evidence type="ECO:0000256" key="1">
    <source>
        <dbReference type="SAM" id="MobiDB-lite"/>
    </source>
</evidence>
<dbReference type="EMBL" id="JAQQWI010000001">
    <property type="protein sequence ID" value="KAK8040671.1"/>
    <property type="molecule type" value="Genomic_DNA"/>
</dbReference>
<proteinExistence type="predicted"/>
<evidence type="ECO:0000313" key="3">
    <source>
        <dbReference type="Proteomes" id="UP001396898"/>
    </source>
</evidence>
<protein>
    <submittedName>
        <fullName evidence="2">Uncharacterized protein</fullName>
    </submittedName>
</protein>
<organism evidence="2 3">
    <name type="scientific">Apiospora marii</name>
    <dbReference type="NCBI Taxonomy" id="335849"/>
    <lineage>
        <taxon>Eukaryota</taxon>
        <taxon>Fungi</taxon>
        <taxon>Dikarya</taxon>
        <taxon>Ascomycota</taxon>
        <taxon>Pezizomycotina</taxon>
        <taxon>Sordariomycetes</taxon>
        <taxon>Xylariomycetidae</taxon>
        <taxon>Amphisphaeriales</taxon>
        <taxon>Apiosporaceae</taxon>
        <taxon>Apiospora</taxon>
    </lineage>
</organism>
<keyword evidence="3" id="KW-1185">Reference proteome</keyword>
<sequence>MVTHTDADVLAIFRDAGVDWHCVDDEEGSSLLHVVASCRADGFDVYCYFRQRGPLSELAATFEMLRCDFGLDPRLENKRLRTPVDLAVARDRWDIINLFTEEKGPRSERRGSMDSVSAERVWLDD</sequence>